<organism evidence="2 3">
    <name type="scientific">Candidimonas nitroreducens</name>
    <dbReference type="NCBI Taxonomy" id="683354"/>
    <lineage>
        <taxon>Bacteria</taxon>
        <taxon>Pseudomonadati</taxon>
        <taxon>Pseudomonadota</taxon>
        <taxon>Betaproteobacteria</taxon>
        <taxon>Burkholderiales</taxon>
        <taxon>Alcaligenaceae</taxon>
        <taxon>Candidimonas</taxon>
    </lineage>
</organism>
<dbReference type="OrthoDB" id="6058at2"/>
<dbReference type="InterPro" id="IPR051610">
    <property type="entry name" value="GPI/OXD"/>
</dbReference>
<dbReference type="SUPFAM" id="SSF51182">
    <property type="entry name" value="RmlC-like cupins"/>
    <property type="match status" value="1"/>
</dbReference>
<accession>A0A225M883</accession>
<evidence type="ECO:0000313" key="2">
    <source>
        <dbReference type="EMBL" id="OWT56932.1"/>
    </source>
</evidence>
<name>A0A225M883_9BURK</name>
<protein>
    <recommendedName>
        <fullName evidence="4">Cupin</fullName>
    </recommendedName>
</protein>
<dbReference type="Proteomes" id="UP000214603">
    <property type="component" value="Unassembled WGS sequence"/>
</dbReference>
<dbReference type="PANTHER" id="PTHR35848">
    <property type="entry name" value="OXALATE-BINDING PROTEIN"/>
    <property type="match status" value="1"/>
</dbReference>
<dbReference type="EMBL" id="NJIH01000010">
    <property type="protein sequence ID" value="OWT56932.1"/>
    <property type="molecule type" value="Genomic_DNA"/>
</dbReference>
<evidence type="ECO:0000313" key="3">
    <source>
        <dbReference type="Proteomes" id="UP000214603"/>
    </source>
</evidence>
<reference evidence="3" key="1">
    <citation type="submission" date="2017-06" db="EMBL/GenBank/DDBJ databases">
        <title>Herbaspirillum phytohormonus sp. nov., isolated from the root nodule of Robinia pseudoacacia in lead-zinc mine.</title>
        <authorList>
            <person name="Fan M."/>
            <person name="Lin Y."/>
        </authorList>
    </citation>
    <scope>NUCLEOTIDE SEQUENCE [LARGE SCALE GENOMIC DNA]</scope>
    <source>
        <strain evidence="3">SC-089</strain>
    </source>
</reference>
<keyword evidence="1" id="KW-0479">Metal-binding</keyword>
<keyword evidence="3" id="KW-1185">Reference proteome</keyword>
<evidence type="ECO:0008006" key="4">
    <source>
        <dbReference type="Google" id="ProtNLM"/>
    </source>
</evidence>
<proteinExistence type="predicted"/>
<sequence>MGKIVVGKEEAEHRLIRRADMVACKLAFIDCKLPGSERKENYSLIGPGVTQSKDQVVNLTETHGFSVGAAAMPAGTVNNLHMHFTAEVFMVYQGRWKFRWGCGTDVAEVDAGPGDILSIPTWVFRGFSNVGQSDGWIFTLLGGDDTGGIIWHPSVLEAAAAHGMYLTRGNMLVDTQAGDPMPSSEEILRPLDAGQVASLPRYTAADMDRRIVWCSQRDWSRSALLGSIAQQGCELAPALGYGITESRDQVPGVSNPHGFSVEWMRLSAGASSGRFMLREKLVIFVMSGSIDLVLNDADSALRITVDAQDMYSVPAGAWREIRCAGNTPAEIILAVAGDHRKRVVWPQEVLDEAQAAGYVLDPNGYIASLDMLPPTALGVGVAADTLIA</sequence>
<dbReference type="InterPro" id="IPR011051">
    <property type="entry name" value="RmlC_Cupin_sf"/>
</dbReference>
<comment type="caution">
    <text evidence="2">The sequence shown here is derived from an EMBL/GenBank/DDBJ whole genome shotgun (WGS) entry which is preliminary data.</text>
</comment>
<gene>
    <name evidence="2" type="ORF">CEY11_17790</name>
</gene>
<dbReference type="Gene3D" id="2.60.120.10">
    <property type="entry name" value="Jelly Rolls"/>
    <property type="match status" value="2"/>
</dbReference>
<dbReference type="AlphaFoldDB" id="A0A225M883"/>
<evidence type="ECO:0000256" key="1">
    <source>
        <dbReference type="ARBA" id="ARBA00022723"/>
    </source>
</evidence>
<dbReference type="GO" id="GO:0046872">
    <property type="term" value="F:metal ion binding"/>
    <property type="evidence" value="ECO:0007669"/>
    <property type="project" value="UniProtKB-KW"/>
</dbReference>
<dbReference type="InterPro" id="IPR014710">
    <property type="entry name" value="RmlC-like_jellyroll"/>
</dbReference>